<dbReference type="SMART" id="SM00635">
    <property type="entry name" value="BID_2"/>
    <property type="match status" value="1"/>
</dbReference>
<dbReference type="RefSeq" id="WP_022746417.1">
    <property type="nucleotide sequence ID" value="NC_022571.1"/>
</dbReference>
<dbReference type="SUPFAM" id="SSF49373">
    <property type="entry name" value="Invasin/intimin cell-adhesion fragments"/>
    <property type="match status" value="1"/>
</dbReference>
<dbReference type="HOGENOM" id="CLU_041399_2_0_9"/>
<dbReference type="OrthoDB" id="1904473at2"/>
<dbReference type="InterPro" id="IPR047589">
    <property type="entry name" value="DUF11_rpt"/>
</dbReference>
<dbReference type="KEGG" id="csb:CLSA_c22910"/>
<evidence type="ECO:0000313" key="4">
    <source>
        <dbReference type="Proteomes" id="UP000017118"/>
    </source>
</evidence>
<dbReference type="PATRIC" id="fig|1345695.10.peg.2275"/>
<dbReference type="InterPro" id="IPR008964">
    <property type="entry name" value="Invasin/intimin_cell_adhesion"/>
</dbReference>
<feature type="domain" description="BIG2" evidence="2">
    <location>
        <begin position="192"/>
        <end position="266"/>
    </location>
</feature>
<feature type="region of interest" description="Disordered" evidence="1">
    <location>
        <begin position="269"/>
        <end position="296"/>
    </location>
</feature>
<dbReference type="NCBIfam" id="TIGR01451">
    <property type="entry name" value="B_ant_repeat"/>
    <property type="match status" value="1"/>
</dbReference>
<dbReference type="InterPro" id="IPR003343">
    <property type="entry name" value="Big_2"/>
</dbReference>
<dbReference type="Gene3D" id="2.60.40.1080">
    <property type="match status" value="1"/>
</dbReference>
<dbReference type="Gene3D" id="2.60.120.260">
    <property type="entry name" value="Galactose-binding domain-like"/>
    <property type="match status" value="1"/>
</dbReference>
<dbReference type="AlphaFoldDB" id="U5MUC7"/>
<evidence type="ECO:0000313" key="3">
    <source>
        <dbReference type="EMBL" id="AGX43266.1"/>
    </source>
</evidence>
<dbReference type="GeneID" id="55474728"/>
<keyword evidence="4" id="KW-1185">Reference proteome</keyword>
<dbReference type="eggNOG" id="COG5492">
    <property type="taxonomic scope" value="Bacteria"/>
</dbReference>
<dbReference type="InterPro" id="IPR001434">
    <property type="entry name" value="OmcB-like_DUF11"/>
</dbReference>
<name>U5MUC7_CLOSA</name>
<dbReference type="Gene3D" id="2.60.40.1170">
    <property type="entry name" value="Mu homology domain, subdomain B"/>
    <property type="match status" value="1"/>
</dbReference>
<dbReference type="EMBL" id="CP006721">
    <property type="protein sequence ID" value="AGX43266.1"/>
    <property type="molecule type" value="Genomic_DNA"/>
</dbReference>
<dbReference type="Pfam" id="PF02368">
    <property type="entry name" value="Big_2"/>
    <property type="match status" value="1"/>
</dbReference>
<evidence type="ECO:0000259" key="2">
    <source>
        <dbReference type="SMART" id="SM00635"/>
    </source>
</evidence>
<dbReference type="Pfam" id="PF01345">
    <property type="entry name" value="DUF11"/>
    <property type="match status" value="1"/>
</dbReference>
<organism evidence="3 4">
    <name type="scientific">Clostridium saccharobutylicum DSM 13864</name>
    <dbReference type="NCBI Taxonomy" id="1345695"/>
    <lineage>
        <taxon>Bacteria</taxon>
        <taxon>Bacillati</taxon>
        <taxon>Bacillota</taxon>
        <taxon>Clostridia</taxon>
        <taxon>Eubacteriales</taxon>
        <taxon>Clostridiaceae</taxon>
        <taxon>Clostridium</taxon>
    </lineage>
</organism>
<proteinExistence type="predicted"/>
<dbReference type="Proteomes" id="UP000017118">
    <property type="component" value="Chromosome"/>
</dbReference>
<evidence type="ECO:0000256" key="1">
    <source>
        <dbReference type="SAM" id="MobiDB-lite"/>
    </source>
</evidence>
<sequence>MKNLKYYIHKIALVFFMALIFGVSGNINAKAEDISNKYINAVPIMTSNTGPSGIASCDDNWNNTQAYKAFDGVNSYYYNSSYHAWGTHNTKGKLSYEFPQKKVISAYALDYNHSSLTERPKEWTFEGWDGSKWVVLDSRTVTDWQDIDKRIFEINNTTAYTKYQINIASNNGATSYTVNLSIDELELLEKTNNSSISLDKLSMNLNVGESQQLTATTTPASVGVTWSSSDTSVATVDSTGKVTGVKEGQAIITATTADGLTATCTATVTNTSGTSGGNTTPTNSTDNTGGTSTGTDETSTIVNIAHAKGDNTNNAGGEVSIIFHGTADTTLSVVKTADVKEVWVGDKFIYTIVVTNTGSKTAKAVVVNDTAPNHIQFIPSGITTTQGTVDSTSTPSNIVVNVGDIPPSGTVTIKVPVNVVL</sequence>
<accession>U5MUC7</accession>
<protein>
    <submittedName>
        <fullName evidence="3">Discoidin/Ig-like domain protein</fullName>
    </submittedName>
</protein>
<gene>
    <name evidence="3" type="ORF">CLSA_c22910</name>
</gene>
<reference evidence="3 4" key="1">
    <citation type="journal article" date="2013" name="Genome Announc.">
        <title>Complete Genome Sequence of the Solvent Producer Clostridium saccharobutylicum NCP262 (DSM 13864).</title>
        <authorList>
            <person name="Poehlein A."/>
            <person name="Hartwich K."/>
            <person name="Krabben P."/>
            <person name="Ehrenreich A."/>
            <person name="Liebl W."/>
            <person name="Durre P."/>
            <person name="Gottschalk G."/>
            <person name="Daniel R."/>
        </authorList>
    </citation>
    <scope>NUCLEOTIDE SEQUENCE [LARGE SCALE GENOMIC DNA]</scope>
    <source>
        <strain evidence="3">DSM 13864</strain>
    </source>
</reference>